<dbReference type="PROSITE" id="PS50887">
    <property type="entry name" value="GGDEF"/>
    <property type="match status" value="1"/>
</dbReference>
<dbReference type="OrthoDB" id="9813903at2"/>
<organism evidence="5 6">
    <name type="scientific">Sphaerotilus hippei</name>
    <dbReference type="NCBI Taxonomy" id="744406"/>
    <lineage>
        <taxon>Bacteria</taxon>
        <taxon>Pseudomonadati</taxon>
        <taxon>Pseudomonadota</taxon>
        <taxon>Betaproteobacteria</taxon>
        <taxon>Burkholderiales</taxon>
        <taxon>Sphaerotilaceae</taxon>
        <taxon>Sphaerotilus</taxon>
    </lineage>
</organism>
<comment type="caution">
    <text evidence="5">The sequence shown here is derived from an EMBL/GenBank/DDBJ whole genome shotgun (WGS) entry which is preliminary data.</text>
</comment>
<dbReference type="FunFam" id="3.30.70.270:FF:000001">
    <property type="entry name" value="Diguanylate cyclase domain protein"/>
    <property type="match status" value="1"/>
</dbReference>
<dbReference type="GO" id="GO:0005886">
    <property type="term" value="C:plasma membrane"/>
    <property type="evidence" value="ECO:0007669"/>
    <property type="project" value="TreeGrafter"/>
</dbReference>
<evidence type="ECO:0000313" key="5">
    <source>
        <dbReference type="EMBL" id="PXW96503.1"/>
    </source>
</evidence>
<gene>
    <name evidence="5" type="ORF">C7444_10621</name>
</gene>
<proteinExistence type="predicted"/>
<dbReference type="InterPro" id="IPR029787">
    <property type="entry name" value="Nucleotide_cyclase"/>
</dbReference>
<dbReference type="SMART" id="SM00267">
    <property type="entry name" value="GGDEF"/>
    <property type="match status" value="1"/>
</dbReference>
<dbReference type="SUPFAM" id="SSF55073">
    <property type="entry name" value="Nucleotide cyclase"/>
    <property type="match status" value="1"/>
</dbReference>
<reference evidence="5 6" key="1">
    <citation type="submission" date="2018-05" db="EMBL/GenBank/DDBJ databases">
        <title>Genomic Encyclopedia of Type Strains, Phase IV (KMG-IV): sequencing the most valuable type-strain genomes for metagenomic binning, comparative biology and taxonomic classification.</title>
        <authorList>
            <person name="Goeker M."/>
        </authorList>
    </citation>
    <scope>NUCLEOTIDE SEQUENCE [LARGE SCALE GENOMIC DNA]</scope>
    <source>
        <strain evidence="5 6">DSM 566</strain>
    </source>
</reference>
<dbReference type="RefSeq" id="WP_110400338.1">
    <property type="nucleotide sequence ID" value="NZ_QJJS01000006.1"/>
</dbReference>
<evidence type="ECO:0000256" key="1">
    <source>
        <dbReference type="ARBA" id="ARBA00012528"/>
    </source>
</evidence>
<comment type="catalytic activity">
    <reaction evidence="2">
        <text>2 GTP = 3',3'-c-di-GMP + 2 diphosphate</text>
        <dbReference type="Rhea" id="RHEA:24898"/>
        <dbReference type="ChEBI" id="CHEBI:33019"/>
        <dbReference type="ChEBI" id="CHEBI:37565"/>
        <dbReference type="ChEBI" id="CHEBI:58805"/>
        <dbReference type="EC" id="2.7.7.65"/>
    </reaction>
</comment>
<dbReference type="InterPro" id="IPR000160">
    <property type="entry name" value="GGDEF_dom"/>
</dbReference>
<dbReference type="NCBIfam" id="TIGR00254">
    <property type="entry name" value="GGDEF"/>
    <property type="match status" value="1"/>
</dbReference>
<dbReference type="AlphaFoldDB" id="A0A318H0K7"/>
<keyword evidence="6" id="KW-1185">Reference proteome</keyword>
<evidence type="ECO:0000256" key="3">
    <source>
        <dbReference type="SAM" id="MobiDB-lite"/>
    </source>
</evidence>
<sequence>MSRSPPDPRPPDAEPVRPNGLLLDTALQLLERAGHAWPPEAASDPHVWMQSLVDGLCTLSSRDPLTGLLNRRQFEAALEREADRAARSGDVAMLLLLDIDHFKRVNDRYGHAAGDEVIRRVAQALQVGVRPMDTVARIGGEEFAAVLPACPPAYGHAVAERVRRAIEALEIDLGLDQRLGVTISIGGSYAPQWVRSSCTLWLERADRQLYLAKHQGRNRVCLETPPESQVSAEERGLLLSPASDFLPDEPSSTS</sequence>
<evidence type="ECO:0000313" key="6">
    <source>
        <dbReference type="Proteomes" id="UP000247811"/>
    </source>
</evidence>
<dbReference type="InterPro" id="IPR050469">
    <property type="entry name" value="Diguanylate_Cyclase"/>
</dbReference>
<dbReference type="GO" id="GO:1902201">
    <property type="term" value="P:negative regulation of bacterial-type flagellum-dependent cell motility"/>
    <property type="evidence" value="ECO:0007669"/>
    <property type="project" value="TreeGrafter"/>
</dbReference>
<evidence type="ECO:0000259" key="4">
    <source>
        <dbReference type="PROSITE" id="PS50887"/>
    </source>
</evidence>
<dbReference type="Gene3D" id="3.30.70.270">
    <property type="match status" value="1"/>
</dbReference>
<dbReference type="Proteomes" id="UP000247811">
    <property type="component" value="Unassembled WGS sequence"/>
</dbReference>
<dbReference type="GO" id="GO:0052621">
    <property type="term" value="F:diguanylate cyclase activity"/>
    <property type="evidence" value="ECO:0007669"/>
    <property type="project" value="UniProtKB-EC"/>
</dbReference>
<dbReference type="PANTHER" id="PTHR45138:SF9">
    <property type="entry name" value="DIGUANYLATE CYCLASE DGCM-RELATED"/>
    <property type="match status" value="1"/>
</dbReference>
<feature type="domain" description="GGDEF" evidence="4">
    <location>
        <begin position="90"/>
        <end position="225"/>
    </location>
</feature>
<accession>A0A318H0K7</accession>
<evidence type="ECO:0000256" key="2">
    <source>
        <dbReference type="ARBA" id="ARBA00034247"/>
    </source>
</evidence>
<dbReference type="EMBL" id="QJJS01000006">
    <property type="protein sequence ID" value="PXW96503.1"/>
    <property type="molecule type" value="Genomic_DNA"/>
</dbReference>
<dbReference type="InterPro" id="IPR043128">
    <property type="entry name" value="Rev_trsase/Diguanyl_cyclase"/>
</dbReference>
<dbReference type="PANTHER" id="PTHR45138">
    <property type="entry name" value="REGULATORY COMPONENTS OF SENSORY TRANSDUCTION SYSTEM"/>
    <property type="match status" value="1"/>
</dbReference>
<name>A0A318H0K7_9BURK</name>
<feature type="region of interest" description="Disordered" evidence="3">
    <location>
        <begin position="223"/>
        <end position="254"/>
    </location>
</feature>
<dbReference type="CDD" id="cd01949">
    <property type="entry name" value="GGDEF"/>
    <property type="match status" value="1"/>
</dbReference>
<dbReference type="Pfam" id="PF00990">
    <property type="entry name" value="GGDEF"/>
    <property type="match status" value="1"/>
</dbReference>
<dbReference type="GO" id="GO:0043709">
    <property type="term" value="P:cell adhesion involved in single-species biofilm formation"/>
    <property type="evidence" value="ECO:0007669"/>
    <property type="project" value="TreeGrafter"/>
</dbReference>
<protein>
    <recommendedName>
        <fullName evidence="1">diguanylate cyclase</fullName>
        <ecNumber evidence="1">2.7.7.65</ecNumber>
    </recommendedName>
</protein>
<dbReference type="EC" id="2.7.7.65" evidence="1"/>